<comment type="subcellular location">
    <subcellularLocation>
        <location evidence="1">Membrane</location>
        <topology evidence="1">Multi-pass membrane protein</topology>
    </subcellularLocation>
</comment>
<reference evidence="9" key="1">
    <citation type="journal article" date="2019" name="Int. J. Syst. Evol. Microbiol.">
        <title>The Global Catalogue of Microorganisms (GCM) 10K type strain sequencing project: providing services to taxonomists for standard genome sequencing and annotation.</title>
        <authorList>
            <consortium name="The Broad Institute Genomics Platform"/>
            <consortium name="The Broad Institute Genome Sequencing Center for Infectious Disease"/>
            <person name="Wu L."/>
            <person name="Ma J."/>
        </authorList>
    </citation>
    <scope>NUCLEOTIDE SEQUENCE [LARGE SCALE GENOMIC DNA]</scope>
    <source>
        <strain evidence="9">JCM 9377</strain>
    </source>
</reference>
<accession>A0ABP6QKR0</accession>
<keyword evidence="3 6" id="KW-1133">Transmembrane helix</keyword>
<evidence type="ECO:0000256" key="4">
    <source>
        <dbReference type="ARBA" id="ARBA00023136"/>
    </source>
</evidence>
<dbReference type="PIRSF" id="PIRSF006648">
    <property type="entry name" value="DrrB"/>
    <property type="match status" value="1"/>
</dbReference>
<dbReference type="PRINTS" id="PR00164">
    <property type="entry name" value="ABC2TRNSPORT"/>
</dbReference>
<keyword evidence="5" id="KW-0046">Antibiotic resistance</keyword>
<dbReference type="Pfam" id="PF01061">
    <property type="entry name" value="ABC2_membrane"/>
    <property type="match status" value="1"/>
</dbReference>
<dbReference type="InterPro" id="IPR000412">
    <property type="entry name" value="ABC_2_transport"/>
</dbReference>
<dbReference type="InterPro" id="IPR051784">
    <property type="entry name" value="Nod_factor_ABC_transporter"/>
</dbReference>
<evidence type="ECO:0000256" key="3">
    <source>
        <dbReference type="ARBA" id="ARBA00022989"/>
    </source>
</evidence>
<sequence length="240" mass="25834">MFAYWMLHYRRIWRGTFVISVLNPLLFLSGLGVGLGALVDRMDYVAFLAPGLLAAAMMQTAAVEAMRPVYRAVRGSYLAAAATPLGPGAIQRAHLSFQAFRIVTSGAAFVLVMVLFRVTGPARAAPLLAASLLTGLAFATPITAWAVGLDRPQALEALFRFGIMPMYMFSGTFFETDSLPDVPRWIVEALPLWHGVELCRSLSLGTAAAGPAAIHVTYLCVLAGAGLVAGAHRYRRRLHA</sequence>
<evidence type="ECO:0000259" key="7">
    <source>
        <dbReference type="Pfam" id="PF01061"/>
    </source>
</evidence>
<feature type="transmembrane region" description="Helical" evidence="6">
    <location>
        <begin position="44"/>
        <end position="63"/>
    </location>
</feature>
<evidence type="ECO:0000256" key="2">
    <source>
        <dbReference type="ARBA" id="ARBA00022692"/>
    </source>
</evidence>
<evidence type="ECO:0000313" key="8">
    <source>
        <dbReference type="EMBL" id="GAA3230117.1"/>
    </source>
</evidence>
<dbReference type="InterPro" id="IPR013525">
    <property type="entry name" value="ABC2_TM"/>
</dbReference>
<evidence type="ECO:0000256" key="6">
    <source>
        <dbReference type="SAM" id="Phobius"/>
    </source>
</evidence>
<proteinExistence type="predicted"/>
<evidence type="ECO:0000313" key="9">
    <source>
        <dbReference type="Proteomes" id="UP001501237"/>
    </source>
</evidence>
<dbReference type="Proteomes" id="UP001501237">
    <property type="component" value="Unassembled WGS sequence"/>
</dbReference>
<protein>
    <submittedName>
        <fullName evidence="8">ABC transporter permease</fullName>
    </submittedName>
</protein>
<feature type="transmembrane region" description="Helical" evidence="6">
    <location>
        <begin position="124"/>
        <end position="145"/>
    </location>
</feature>
<keyword evidence="9" id="KW-1185">Reference proteome</keyword>
<dbReference type="RefSeq" id="WP_344835148.1">
    <property type="nucleotide sequence ID" value="NZ_BAAAUV010000020.1"/>
</dbReference>
<name>A0ABP6QKR0_9ACTN</name>
<feature type="transmembrane region" description="Helical" evidence="6">
    <location>
        <begin position="99"/>
        <end position="118"/>
    </location>
</feature>
<evidence type="ECO:0000256" key="5">
    <source>
        <dbReference type="ARBA" id="ARBA00023251"/>
    </source>
</evidence>
<keyword evidence="2 6" id="KW-0812">Transmembrane</keyword>
<gene>
    <name evidence="8" type="ORF">GCM10010468_60390</name>
</gene>
<dbReference type="EMBL" id="BAAAUV010000020">
    <property type="protein sequence ID" value="GAA3230117.1"/>
    <property type="molecule type" value="Genomic_DNA"/>
</dbReference>
<feature type="transmembrane region" description="Helical" evidence="6">
    <location>
        <begin position="212"/>
        <end position="231"/>
    </location>
</feature>
<dbReference type="PANTHER" id="PTHR43229:SF2">
    <property type="entry name" value="NODULATION PROTEIN J"/>
    <property type="match status" value="1"/>
</dbReference>
<feature type="domain" description="ABC-2 type transporter transmembrane" evidence="7">
    <location>
        <begin position="7"/>
        <end position="201"/>
    </location>
</feature>
<organism evidence="8 9">
    <name type="scientific">Actinocorallia longicatena</name>
    <dbReference type="NCBI Taxonomy" id="111803"/>
    <lineage>
        <taxon>Bacteria</taxon>
        <taxon>Bacillati</taxon>
        <taxon>Actinomycetota</taxon>
        <taxon>Actinomycetes</taxon>
        <taxon>Streptosporangiales</taxon>
        <taxon>Thermomonosporaceae</taxon>
        <taxon>Actinocorallia</taxon>
    </lineage>
</organism>
<keyword evidence="4 6" id="KW-0472">Membrane</keyword>
<dbReference type="PANTHER" id="PTHR43229">
    <property type="entry name" value="NODULATION PROTEIN J"/>
    <property type="match status" value="1"/>
</dbReference>
<evidence type="ECO:0000256" key="1">
    <source>
        <dbReference type="ARBA" id="ARBA00004141"/>
    </source>
</evidence>
<comment type="caution">
    <text evidence="8">The sequence shown here is derived from an EMBL/GenBank/DDBJ whole genome shotgun (WGS) entry which is preliminary data.</text>
</comment>
<feature type="transmembrane region" description="Helical" evidence="6">
    <location>
        <begin position="12"/>
        <end position="38"/>
    </location>
</feature>